<keyword evidence="2" id="KW-0677">Repeat</keyword>
<evidence type="ECO:0000256" key="4">
    <source>
        <dbReference type="ARBA" id="ARBA00023180"/>
    </source>
</evidence>
<feature type="transmembrane region" description="Helical" evidence="5">
    <location>
        <begin position="37"/>
        <end position="63"/>
    </location>
</feature>
<evidence type="ECO:0000313" key="7">
    <source>
        <dbReference type="EMBL" id="EQC26179.1"/>
    </source>
</evidence>
<evidence type="ECO:0000256" key="1">
    <source>
        <dbReference type="ARBA" id="ARBA00022614"/>
    </source>
</evidence>
<feature type="transmembrane region" description="Helical" evidence="5">
    <location>
        <begin position="267"/>
        <end position="288"/>
    </location>
</feature>
<sequence length="599" mass="65884">MTCGVALLLHAFTCGYMLCFSATYGIMPPDEAKVLRIWSPGVCAGVCGLLALLHAHGVAMIVYRQSRRVAPSPKPRRPSTLALYAQLFAHDGAFGIHGRQYEVRLVVKQALQLPLQAYRAYRLSALLVHPGYSVAFASTLAINCIALPGWMWRGHWQRSRRWGASIVDVVASFLLGVGLPLLIVGNAIVAFFFSSQRDALIYDHKWLNTFILIGRYVAITSAADLMVYTILNVAFWTALQTLAMASSRSLMVSVPTEMTTHWLRLPYTIYSVGLGILVLGASISSIVARATCDAGCELQTYPWFSTDCHCIMYTLTCNQTTNVSSSDNIHALLATNFTDVFDLTIRECRLPHGLNASLLDTFTQLYSLRLWRTSTVEWDAPTLPSSVCAVYLQDLPLQAVPRLLWPPTTGLQYIFLRNASLSMNQTLPLWTTLTQLDVSGAQLGAIPDHIWSLPITTLSWNSNALTALPLQLFNVPTLGSVYLFNNSITELPPMLATTFWPKGLQSIYLNGNPLTTLPSTLPFEWLNSSRLVIRDTLFCTRLAGRPPTNTLEVNIVANMEAICGHDCGVGCLGRLVGNTECDNQCNTPACAFDGGDCDM</sequence>
<dbReference type="SUPFAM" id="SSF52058">
    <property type="entry name" value="L domain-like"/>
    <property type="match status" value="1"/>
</dbReference>
<dbReference type="InParanoid" id="T0PLB5"/>
<dbReference type="EMBL" id="JH767239">
    <property type="protein sequence ID" value="EQC26179.1"/>
    <property type="molecule type" value="Genomic_DNA"/>
</dbReference>
<keyword evidence="3" id="KW-1015">Disulfide bond</keyword>
<dbReference type="GeneID" id="19956710"/>
<evidence type="ECO:0000256" key="5">
    <source>
        <dbReference type="SAM" id="Phobius"/>
    </source>
</evidence>
<dbReference type="RefSeq" id="XP_008620394.1">
    <property type="nucleotide sequence ID" value="XM_008622172.1"/>
</dbReference>
<accession>T0PLB5</accession>
<dbReference type="Gene3D" id="3.30.300.320">
    <property type="match status" value="1"/>
</dbReference>
<keyword evidence="5" id="KW-0812">Transmembrane</keyword>
<dbReference type="PANTHER" id="PTHR45712">
    <property type="entry name" value="AGAP008170-PA"/>
    <property type="match status" value="1"/>
</dbReference>
<organism evidence="7 8">
    <name type="scientific">Saprolegnia diclina (strain VS20)</name>
    <dbReference type="NCBI Taxonomy" id="1156394"/>
    <lineage>
        <taxon>Eukaryota</taxon>
        <taxon>Sar</taxon>
        <taxon>Stramenopiles</taxon>
        <taxon>Oomycota</taxon>
        <taxon>Saprolegniomycetes</taxon>
        <taxon>Saprolegniales</taxon>
        <taxon>Saprolegniaceae</taxon>
        <taxon>Saprolegnia</taxon>
    </lineage>
</organism>
<dbReference type="InterPro" id="IPR032675">
    <property type="entry name" value="LRR_dom_sf"/>
</dbReference>
<name>T0PLB5_SAPDV</name>
<keyword evidence="4" id="KW-0325">Glycoprotein</keyword>
<feature type="domain" description="LNR" evidence="6">
    <location>
        <begin position="556"/>
        <end position="598"/>
    </location>
</feature>
<dbReference type="AlphaFoldDB" id="T0PLB5"/>
<evidence type="ECO:0000256" key="2">
    <source>
        <dbReference type="ARBA" id="ARBA00022737"/>
    </source>
</evidence>
<keyword evidence="8" id="KW-1185">Reference proteome</keyword>
<dbReference type="Pfam" id="PF00066">
    <property type="entry name" value="Notch"/>
    <property type="match status" value="1"/>
</dbReference>
<dbReference type="Proteomes" id="UP000030762">
    <property type="component" value="Unassembled WGS sequence"/>
</dbReference>
<dbReference type="SMART" id="SM00004">
    <property type="entry name" value="NL"/>
    <property type="match status" value="1"/>
</dbReference>
<dbReference type="Gene3D" id="3.80.10.10">
    <property type="entry name" value="Ribonuclease Inhibitor"/>
    <property type="match status" value="1"/>
</dbReference>
<keyword evidence="5" id="KW-0472">Membrane</keyword>
<keyword evidence="5" id="KW-1133">Transmembrane helix</keyword>
<keyword evidence="1" id="KW-0433">Leucine-rich repeat</keyword>
<gene>
    <name evidence="7" type="ORF">SDRG_15983</name>
</gene>
<protein>
    <recommendedName>
        <fullName evidence="6">LNR domain-containing protein</fullName>
    </recommendedName>
</protein>
<dbReference type="STRING" id="1156394.T0PLB5"/>
<dbReference type="InterPro" id="IPR050333">
    <property type="entry name" value="SLRP"/>
</dbReference>
<dbReference type="InterPro" id="IPR000800">
    <property type="entry name" value="Notch_dom"/>
</dbReference>
<dbReference type="VEuPathDB" id="FungiDB:SDRG_15983"/>
<feature type="transmembrane region" description="Helical" evidence="5">
    <location>
        <begin position="126"/>
        <end position="150"/>
    </location>
</feature>
<evidence type="ECO:0000256" key="3">
    <source>
        <dbReference type="ARBA" id="ARBA00023157"/>
    </source>
</evidence>
<evidence type="ECO:0000259" key="6">
    <source>
        <dbReference type="SMART" id="SM00004"/>
    </source>
</evidence>
<proteinExistence type="predicted"/>
<dbReference type="PANTHER" id="PTHR45712:SF22">
    <property type="entry name" value="INSULIN-LIKE GROWTH FACTOR-BINDING PROTEIN COMPLEX ACID LABILE SUBUNIT"/>
    <property type="match status" value="1"/>
</dbReference>
<reference evidence="7 8" key="1">
    <citation type="submission" date="2012-04" db="EMBL/GenBank/DDBJ databases">
        <title>The Genome Sequence of Saprolegnia declina VS20.</title>
        <authorList>
            <consortium name="The Broad Institute Genome Sequencing Platform"/>
            <person name="Russ C."/>
            <person name="Nusbaum C."/>
            <person name="Tyler B."/>
            <person name="van West P."/>
            <person name="Dieguez-Uribeondo J."/>
            <person name="de Bruijn I."/>
            <person name="Tripathy S."/>
            <person name="Jiang R."/>
            <person name="Young S.K."/>
            <person name="Zeng Q."/>
            <person name="Gargeya S."/>
            <person name="Fitzgerald M."/>
            <person name="Haas B."/>
            <person name="Abouelleil A."/>
            <person name="Alvarado L."/>
            <person name="Arachchi H.M."/>
            <person name="Berlin A."/>
            <person name="Chapman S.B."/>
            <person name="Goldberg J."/>
            <person name="Griggs A."/>
            <person name="Gujja S."/>
            <person name="Hansen M."/>
            <person name="Howarth C."/>
            <person name="Imamovic A."/>
            <person name="Larimer J."/>
            <person name="McCowen C."/>
            <person name="Montmayeur A."/>
            <person name="Murphy C."/>
            <person name="Neiman D."/>
            <person name="Pearson M."/>
            <person name="Priest M."/>
            <person name="Roberts A."/>
            <person name="Saif S."/>
            <person name="Shea T."/>
            <person name="Sisk P."/>
            <person name="Sykes S."/>
            <person name="Wortman J."/>
            <person name="Nusbaum C."/>
            <person name="Birren B."/>
        </authorList>
    </citation>
    <scope>NUCLEOTIDE SEQUENCE [LARGE SCALE GENOMIC DNA]</scope>
    <source>
        <strain evidence="7 8">VS20</strain>
    </source>
</reference>
<feature type="transmembrane region" description="Helical" evidence="5">
    <location>
        <begin position="170"/>
        <end position="194"/>
    </location>
</feature>
<dbReference type="OrthoDB" id="630895at2759"/>
<dbReference type="OMA" id="FTVWWFI"/>
<evidence type="ECO:0000313" key="8">
    <source>
        <dbReference type="Proteomes" id="UP000030762"/>
    </source>
</evidence>